<gene>
    <name evidence="1" type="ORF">BOTBODRAFT_244375</name>
</gene>
<dbReference type="Proteomes" id="UP000027195">
    <property type="component" value="Unassembled WGS sequence"/>
</dbReference>
<sequence length="81" mass="9374">MIMDYLHDDKRILGTRALVCCDWGTPSHFHYSAPFTSSRIKMAQTASFRFATITSRLFIAPTTYSFRLSADLHAIRMPEDW</sequence>
<evidence type="ECO:0000313" key="1">
    <source>
        <dbReference type="EMBL" id="KDQ06701.1"/>
    </source>
</evidence>
<evidence type="ECO:0000313" key="2">
    <source>
        <dbReference type="Proteomes" id="UP000027195"/>
    </source>
</evidence>
<keyword evidence="2" id="KW-1185">Reference proteome</keyword>
<protein>
    <submittedName>
        <fullName evidence="1">Uncharacterized protein</fullName>
    </submittedName>
</protein>
<proteinExistence type="predicted"/>
<dbReference type="AlphaFoldDB" id="A0A067M536"/>
<accession>A0A067M536</accession>
<organism evidence="1 2">
    <name type="scientific">Botryobasidium botryosum (strain FD-172 SS1)</name>
    <dbReference type="NCBI Taxonomy" id="930990"/>
    <lineage>
        <taxon>Eukaryota</taxon>
        <taxon>Fungi</taxon>
        <taxon>Dikarya</taxon>
        <taxon>Basidiomycota</taxon>
        <taxon>Agaricomycotina</taxon>
        <taxon>Agaricomycetes</taxon>
        <taxon>Cantharellales</taxon>
        <taxon>Botryobasidiaceae</taxon>
        <taxon>Botryobasidium</taxon>
    </lineage>
</organism>
<dbReference type="HOGENOM" id="CLU_2573571_0_0_1"/>
<reference evidence="2" key="1">
    <citation type="journal article" date="2014" name="Proc. Natl. Acad. Sci. U.S.A.">
        <title>Extensive sampling of basidiomycete genomes demonstrates inadequacy of the white-rot/brown-rot paradigm for wood decay fungi.</title>
        <authorList>
            <person name="Riley R."/>
            <person name="Salamov A.A."/>
            <person name="Brown D.W."/>
            <person name="Nagy L.G."/>
            <person name="Floudas D."/>
            <person name="Held B.W."/>
            <person name="Levasseur A."/>
            <person name="Lombard V."/>
            <person name="Morin E."/>
            <person name="Otillar R."/>
            <person name="Lindquist E.A."/>
            <person name="Sun H."/>
            <person name="LaButti K.M."/>
            <person name="Schmutz J."/>
            <person name="Jabbour D."/>
            <person name="Luo H."/>
            <person name="Baker S.E."/>
            <person name="Pisabarro A.G."/>
            <person name="Walton J.D."/>
            <person name="Blanchette R.A."/>
            <person name="Henrissat B."/>
            <person name="Martin F."/>
            <person name="Cullen D."/>
            <person name="Hibbett D.S."/>
            <person name="Grigoriev I.V."/>
        </authorList>
    </citation>
    <scope>NUCLEOTIDE SEQUENCE [LARGE SCALE GENOMIC DNA]</scope>
    <source>
        <strain evidence="2">FD-172 SS1</strain>
    </source>
</reference>
<dbReference type="EMBL" id="KL198126">
    <property type="protein sequence ID" value="KDQ06701.1"/>
    <property type="molecule type" value="Genomic_DNA"/>
</dbReference>
<dbReference type="InParanoid" id="A0A067M536"/>
<name>A0A067M536_BOTB1</name>